<evidence type="ECO:0008006" key="3">
    <source>
        <dbReference type="Google" id="ProtNLM"/>
    </source>
</evidence>
<protein>
    <recommendedName>
        <fullName evidence="3">Oxalurate catabolism protein HpxX</fullName>
    </recommendedName>
</protein>
<reference evidence="1" key="1">
    <citation type="submission" date="2009-06" db="EMBL/GenBank/DDBJ databases">
        <title>Complete sequence of Dickeya dadantii Ech703.</title>
        <authorList>
            <consortium name="US DOE Joint Genome Institute"/>
            <person name="Lucas S."/>
            <person name="Copeland A."/>
            <person name="Lapidus A."/>
            <person name="Glavina del Rio T."/>
            <person name="Dalin E."/>
            <person name="Tice H."/>
            <person name="Bruce D."/>
            <person name="Goodwin L."/>
            <person name="Pitluck S."/>
            <person name="Chertkov O."/>
            <person name="Brettin T."/>
            <person name="Detter J.C."/>
            <person name="Han C."/>
            <person name="Larimer F."/>
            <person name="Land M."/>
            <person name="Hauser L."/>
            <person name="Kyrpides N."/>
            <person name="Mikhailova N."/>
            <person name="Balakrishnan V."/>
            <person name="Glasner J."/>
            <person name="Perna N.T."/>
        </authorList>
    </citation>
    <scope>NUCLEOTIDE SEQUENCE [LARGE SCALE GENOMIC DNA]</scope>
    <source>
        <strain evidence="1">Ech703</strain>
    </source>
</reference>
<dbReference type="Pfam" id="PF13318">
    <property type="entry name" value="AtzG-like"/>
    <property type="match status" value="1"/>
</dbReference>
<evidence type="ECO:0000313" key="2">
    <source>
        <dbReference type="Proteomes" id="UP000002734"/>
    </source>
</evidence>
<dbReference type="InterPro" id="IPR025148">
    <property type="entry name" value="AtzG-like"/>
</dbReference>
<proteinExistence type="predicted"/>
<gene>
    <name evidence="1" type="ordered locus">Dd703_0904</name>
</gene>
<dbReference type="STRING" id="579405.Dd703_0904"/>
<organism evidence="1 2">
    <name type="scientific">Musicola paradisiaca (strain Ech703)</name>
    <name type="common">Dickeya paradisiaca</name>
    <name type="synonym">Dickeya dadantii</name>
    <dbReference type="NCBI Taxonomy" id="579405"/>
    <lineage>
        <taxon>Bacteria</taxon>
        <taxon>Pseudomonadati</taxon>
        <taxon>Pseudomonadota</taxon>
        <taxon>Gammaproteobacteria</taxon>
        <taxon>Enterobacterales</taxon>
        <taxon>Pectobacteriaceae</taxon>
        <taxon>Musicola</taxon>
    </lineage>
</organism>
<dbReference type="RefSeq" id="WP_012764530.1">
    <property type="nucleotide sequence ID" value="NC_012880.1"/>
</dbReference>
<dbReference type="Proteomes" id="UP000002734">
    <property type="component" value="Chromosome"/>
</dbReference>
<accession>C6CB12</accession>
<sequence>MNTQALDNAALAAYLQQMETLLGLDLDDVRRQELQLQFSRIATMAQPLMAYPLETRQEVAGVYRP</sequence>
<dbReference type="KEGG" id="dda:Dd703_0904"/>
<dbReference type="AlphaFoldDB" id="C6CB12"/>
<dbReference type="EMBL" id="CP001654">
    <property type="protein sequence ID" value="ACS84712.1"/>
    <property type="molecule type" value="Genomic_DNA"/>
</dbReference>
<dbReference type="NCBIfam" id="NF033624">
    <property type="entry name" value="HpxX"/>
    <property type="match status" value="1"/>
</dbReference>
<evidence type="ECO:0000313" key="1">
    <source>
        <dbReference type="EMBL" id="ACS84712.1"/>
    </source>
</evidence>
<keyword evidence="2" id="KW-1185">Reference proteome</keyword>
<name>C6CB12_MUSP7</name>
<dbReference type="HOGENOM" id="CLU_203091_1_0_6"/>